<dbReference type="SUPFAM" id="SSF53850">
    <property type="entry name" value="Periplasmic binding protein-like II"/>
    <property type="match status" value="1"/>
</dbReference>
<accession>A0A3N9XBQ7</accession>
<proteinExistence type="predicted"/>
<organism evidence="2 3">
    <name type="scientific">Micromonospora arida</name>
    <dbReference type="NCBI Taxonomy" id="2203715"/>
    <lineage>
        <taxon>Bacteria</taxon>
        <taxon>Bacillati</taxon>
        <taxon>Actinomycetota</taxon>
        <taxon>Actinomycetes</taxon>
        <taxon>Micromonosporales</taxon>
        <taxon>Micromonosporaceae</taxon>
        <taxon>Micromonospora</taxon>
    </lineage>
</organism>
<reference evidence="2 3" key="1">
    <citation type="submission" date="2018-05" db="EMBL/GenBank/DDBJ databases">
        <title>Micromonospora from Atacama Desert.</title>
        <authorList>
            <person name="Carro L."/>
            <person name="Goodfellow M."/>
            <person name="Klenk H.-P."/>
        </authorList>
    </citation>
    <scope>NUCLEOTIDE SEQUENCE [LARGE SCALE GENOMIC DNA]</scope>
    <source>
        <strain evidence="2 3">LB32</strain>
    </source>
</reference>
<dbReference type="Gene3D" id="3.40.50.410">
    <property type="entry name" value="von Willebrand factor, type A domain"/>
    <property type="match status" value="1"/>
</dbReference>
<dbReference type="Pfam" id="PF13519">
    <property type="entry name" value="VWA_2"/>
    <property type="match status" value="1"/>
</dbReference>
<dbReference type="InterPro" id="IPR036465">
    <property type="entry name" value="vWFA_dom_sf"/>
</dbReference>
<protein>
    <recommendedName>
        <fullName evidence="1">VWFA domain-containing protein</fullName>
    </recommendedName>
</protein>
<dbReference type="AlphaFoldDB" id="A0A3N9XBQ7"/>
<gene>
    <name evidence="2" type="ORF">DLJ58_12375</name>
</gene>
<evidence type="ECO:0000313" key="2">
    <source>
        <dbReference type="EMBL" id="RQX10282.1"/>
    </source>
</evidence>
<dbReference type="Proteomes" id="UP000266889">
    <property type="component" value="Unassembled WGS sequence"/>
</dbReference>
<dbReference type="InterPro" id="IPR002035">
    <property type="entry name" value="VWF_A"/>
</dbReference>
<dbReference type="Pfam" id="PF13531">
    <property type="entry name" value="SBP_bac_11"/>
    <property type="match status" value="1"/>
</dbReference>
<dbReference type="PROSITE" id="PS50234">
    <property type="entry name" value="VWFA"/>
    <property type="match status" value="1"/>
</dbReference>
<dbReference type="EMBL" id="QGSY01000159">
    <property type="protein sequence ID" value="RQX10282.1"/>
    <property type="molecule type" value="Genomic_DNA"/>
</dbReference>
<dbReference type="SMART" id="SM00327">
    <property type="entry name" value="VWA"/>
    <property type="match status" value="1"/>
</dbReference>
<dbReference type="SUPFAM" id="SSF53300">
    <property type="entry name" value="vWA-like"/>
    <property type="match status" value="1"/>
</dbReference>
<feature type="domain" description="VWFA" evidence="1">
    <location>
        <begin position="352"/>
        <end position="552"/>
    </location>
</feature>
<evidence type="ECO:0000259" key="1">
    <source>
        <dbReference type="PROSITE" id="PS50234"/>
    </source>
</evidence>
<evidence type="ECO:0000313" key="3">
    <source>
        <dbReference type="Proteomes" id="UP000266889"/>
    </source>
</evidence>
<sequence>MMSSTEKAVLLKALAQEFVQTPAGCYQVEITATGSGAALTALAGGLRAGTGSAADLPEVWSPASSVWYRLLERRTDKSGKALFDEVLAPITQTPLVIALPKPIAEELTKTEPLTWDRILGLANDPAAWKELSKDQWGPFTLGKTNPNFSTAGLTSLLTEYAALSTANPGAISEPDTRDGVLQEKLKTLELATIHYGKTTLDYLCKLAAADKDSAANALRYVSAVPVEEKSVYDYNSGNRDWCEHKLEPKVPLVPVALADGTIMSDSPFAVLAGATPDQVALAHQFHAWLGEQDQQKTFTEAGFRHLDGTLDEAVAKELGVTKTPLTKFTQLPDGLVIDAVLNSWENIRKPARVLLVVDTSLSMKYSMIDNVPAETGEESRLDRAKDALTSSLADFSRRDEVGLWTFSGDSSSSDKPYREVVAPGLIDTKGEELASGINRMQPSGATALYVTIAAAHDWLEKSTTGSYIKAVIVLTDGADAYKGGAYKQSQLTQAISASGAARDPVRVFPIAYGVDAKGEMLEQLGTIASVSGGGSYPAVDRSTIREVLLEVISNF</sequence>
<keyword evidence="3" id="KW-1185">Reference proteome</keyword>
<name>A0A3N9XBQ7_9ACTN</name>
<comment type="caution">
    <text evidence="2">The sequence shown here is derived from an EMBL/GenBank/DDBJ whole genome shotgun (WGS) entry which is preliminary data.</text>
</comment>